<gene>
    <name evidence="1" type="ORF">RHSIM_Rhsim03G0269800</name>
</gene>
<reference evidence="1" key="1">
    <citation type="submission" date="2019-11" db="EMBL/GenBank/DDBJ databases">
        <authorList>
            <person name="Liu Y."/>
            <person name="Hou J."/>
            <person name="Li T.-Q."/>
            <person name="Guan C.-H."/>
            <person name="Wu X."/>
            <person name="Wu H.-Z."/>
            <person name="Ling F."/>
            <person name="Zhang R."/>
            <person name="Shi X.-G."/>
            <person name="Ren J.-P."/>
            <person name="Chen E.-F."/>
            <person name="Sun J.-M."/>
        </authorList>
    </citation>
    <scope>NUCLEOTIDE SEQUENCE</scope>
    <source>
        <strain evidence="1">Adult_tree_wgs_1</strain>
        <tissue evidence="1">Leaves</tissue>
    </source>
</reference>
<evidence type="ECO:0000313" key="1">
    <source>
        <dbReference type="EMBL" id="KAF7147362.1"/>
    </source>
</evidence>
<protein>
    <submittedName>
        <fullName evidence="1">Uncharacterized protein</fullName>
    </submittedName>
</protein>
<organism evidence="1 2">
    <name type="scientific">Rhododendron simsii</name>
    <name type="common">Sims's rhododendron</name>
    <dbReference type="NCBI Taxonomy" id="118357"/>
    <lineage>
        <taxon>Eukaryota</taxon>
        <taxon>Viridiplantae</taxon>
        <taxon>Streptophyta</taxon>
        <taxon>Embryophyta</taxon>
        <taxon>Tracheophyta</taxon>
        <taxon>Spermatophyta</taxon>
        <taxon>Magnoliopsida</taxon>
        <taxon>eudicotyledons</taxon>
        <taxon>Gunneridae</taxon>
        <taxon>Pentapetalae</taxon>
        <taxon>asterids</taxon>
        <taxon>Ericales</taxon>
        <taxon>Ericaceae</taxon>
        <taxon>Ericoideae</taxon>
        <taxon>Rhodoreae</taxon>
        <taxon>Rhododendron</taxon>
    </lineage>
</organism>
<name>A0A834H5N9_RHOSS</name>
<keyword evidence="2" id="KW-1185">Reference proteome</keyword>
<dbReference type="Proteomes" id="UP000626092">
    <property type="component" value="Unassembled WGS sequence"/>
</dbReference>
<accession>A0A834H5N9</accession>
<sequence>MRKKKTNAHKMRRTYSVSKSELKMLTILKGKFWSIIRAIGSKFAEKKETIDILTKAIKRIVPVSYWEDLLSLDQLMSSVLFIFKSAGVAFHSPKEDCDCGLRFRKTQDWNNAAMLLDLWAVCKKIDTLWVK</sequence>
<proteinExistence type="predicted"/>
<comment type="caution">
    <text evidence="1">The sequence shown here is derived from an EMBL/GenBank/DDBJ whole genome shotgun (WGS) entry which is preliminary data.</text>
</comment>
<evidence type="ECO:0000313" key="2">
    <source>
        <dbReference type="Proteomes" id="UP000626092"/>
    </source>
</evidence>
<dbReference type="AlphaFoldDB" id="A0A834H5N9"/>
<dbReference type="EMBL" id="WJXA01000003">
    <property type="protein sequence ID" value="KAF7147362.1"/>
    <property type="molecule type" value="Genomic_DNA"/>
</dbReference>